<evidence type="ECO:0000313" key="2">
    <source>
        <dbReference type="EMBL" id="CAD9703901.1"/>
    </source>
</evidence>
<feature type="region of interest" description="Disordered" evidence="1">
    <location>
        <begin position="190"/>
        <end position="233"/>
    </location>
</feature>
<evidence type="ECO:0000256" key="1">
    <source>
        <dbReference type="SAM" id="MobiDB-lite"/>
    </source>
</evidence>
<name>A0A7S2WRT2_9STRA</name>
<gene>
    <name evidence="2" type="ORF">QSP1433_LOCUS15470</name>
</gene>
<protein>
    <submittedName>
        <fullName evidence="2">Uncharacterized protein</fullName>
    </submittedName>
</protein>
<dbReference type="EMBL" id="HBHK01024537">
    <property type="protein sequence ID" value="CAD9703901.1"/>
    <property type="molecule type" value="Transcribed_RNA"/>
</dbReference>
<feature type="compositionally biased region" description="Basic and acidic residues" evidence="1">
    <location>
        <begin position="204"/>
        <end position="220"/>
    </location>
</feature>
<sequence>MEGSVQRSFERMVEGFRGDVSVQDALAGMSRSDLGRFLIEGNGCNGAGWGGYSAGKSNSKVLEETVMRIVRGESGDLDKERKAQMPRMAKTLLKNLQNRKARDCMHVFPVANKSRLRTKARLEKPRAKKRTEYVVEHKGVCVSGETASKTNRSGLLLEEHDTKLESCLPAYAEEDEIQILDCGELLKKRSKSTQGRSSGGTAAEHFRSLREQDTFGRREAFGSQALRLEQPDN</sequence>
<organism evidence="2">
    <name type="scientific">Mucochytrium quahogii</name>
    <dbReference type="NCBI Taxonomy" id="96639"/>
    <lineage>
        <taxon>Eukaryota</taxon>
        <taxon>Sar</taxon>
        <taxon>Stramenopiles</taxon>
        <taxon>Bigyra</taxon>
        <taxon>Labyrinthulomycetes</taxon>
        <taxon>Thraustochytrida</taxon>
        <taxon>Thraustochytriidae</taxon>
        <taxon>Mucochytrium</taxon>
    </lineage>
</organism>
<dbReference type="AlphaFoldDB" id="A0A7S2WRT2"/>
<accession>A0A7S2WRT2</accession>
<reference evidence="2" key="1">
    <citation type="submission" date="2021-01" db="EMBL/GenBank/DDBJ databases">
        <authorList>
            <person name="Corre E."/>
            <person name="Pelletier E."/>
            <person name="Niang G."/>
            <person name="Scheremetjew M."/>
            <person name="Finn R."/>
            <person name="Kale V."/>
            <person name="Holt S."/>
            <person name="Cochrane G."/>
            <person name="Meng A."/>
            <person name="Brown T."/>
            <person name="Cohen L."/>
        </authorList>
    </citation>
    <scope>NUCLEOTIDE SEQUENCE</scope>
    <source>
        <strain evidence="2">NY070348D</strain>
    </source>
</reference>
<proteinExistence type="predicted"/>